<dbReference type="Pfam" id="PF13460">
    <property type="entry name" value="NAD_binding_10"/>
    <property type="match status" value="1"/>
</dbReference>
<dbReference type="InterPro" id="IPR036291">
    <property type="entry name" value="NAD(P)-bd_dom_sf"/>
</dbReference>
<dbReference type="InterPro" id="IPR016040">
    <property type="entry name" value="NAD(P)-bd_dom"/>
</dbReference>
<dbReference type="CDD" id="cd05243">
    <property type="entry name" value="SDR_a5"/>
    <property type="match status" value="1"/>
</dbReference>
<reference evidence="2 3" key="1">
    <citation type="submission" date="2015-10" db="EMBL/GenBank/DDBJ databases">
        <title>Draft Genome Sequence of Chlorobium limicola strain Frasassi Growing under Artificial Lighting in the Frasassi Cave System.</title>
        <authorList>
            <person name="Mansor M."/>
            <person name="Macalady J."/>
        </authorList>
    </citation>
    <scope>NUCLEOTIDE SEQUENCE [LARGE SCALE GENOMIC DNA]</scope>
    <source>
        <strain evidence="2 3">Frasassi</strain>
    </source>
</reference>
<feature type="domain" description="NAD(P)-binding" evidence="1">
    <location>
        <begin position="15"/>
        <end position="199"/>
    </location>
</feature>
<dbReference type="Proteomes" id="UP000053937">
    <property type="component" value="Unassembled WGS sequence"/>
</dbReference>
<dbReference type="OrthoDB" id="9803892at2"/>
<name>A0A117MPD7_CHLLI</name>
<dbReference type="PANTHER" id="PTHR15020:SF11">
    <property type="entry name" value="OS06G0360300 PROTEIN"/>
    <property type="match status" value="1"/>
</dbReference>
<dbReference type="SUPFAM" id="SSF51735">
    <property type="entry name" value="NAD(P)-binding Rossmann-fold domains"/>
    <property type="match status" value="1"/>
</dbReference>
<dbReference type="EMBL" id="LMBR01000135">
    <property type="protein sequence ID" value="KUL28497.1"/>
    <property type="molecule type" value="Genomic_DNA"/>
</dbReference>
<accession>A0A117MPD7</accession>
<evidence type="ECO:0000313" key="2">
    <source>
        <dbReference type="EMBL" id="KUL28497.1"/>
    </source>
</evidence>
<dbReference type="PANTHER" id="PTHR15020">
    <property type="entry name" value="FLAVIN REDUCTASE-RELATED"/>
    <property type="match status" value="1"/>
</dbReference>
<dbReference type="RefSeq" id="WP_059139020.1">
    <property type="nucleotide sequence ID" value="NZ_LMBR01000135.1"/>
</dbReference>
<dbReference type="AlphaFoldDB" id="A0A117MPD7"/>
<organism evidence="2 3">
    <name type="scientific">Chlorobium limicola</name>
    <dbReference type="NCBI Taxonomy" id="1092"/>
    <lineage>
        <taxon>Bacteria</taxon>
        <taxon>Pseudomonadati</taxon>
        <taxon>Chlorobiota</taxon>
        <taxon>Chlorobiia</taxon>
        <taxon>Chlorobiales</taxon>
        <taxon>Chlorobiaceae</taxon>
        <taxon>Chlorobium/Pelodictyon group</taxon>
        <taxon>Chlorobium</taxon>
    </lineage>
</organism>
<dbReference type="Gene3D" id="3.40.50.720">
    <property type="entry name" value="NAD(P)-binding Rossmann-like Domain"/>
    <property type="match status" value="1"/>
</dbReference>
<sequence length="232" mass="25343">MDRKILYTGKVLVAGATGKTGQWVVRRLQHYGIPVRVMVRSAEKAKIFGGSVEIAVAHVQNESEVADALKGCDAVISALGSSSFFGEASPAEVDRDGVIRLADAAAAAGVKHFGLVSSIAVTKWFHPLNLFAGVLSMKHAAEEHIREVFSKNGRSYTIVRPGGLKDGEPLMHRLHVDQGDRLWNGWTNRSDVAELLVISLWNRKAGNKTFEVISEAEEAQESLERYYDGLSQ</sequence>
<evidence type="ECO:0000259" key="1">
    <source>
        <dbReference type="Pfam" id="PF13460"/>
    </source>
</evidence>
<comment type="caution">
    <text evidence="2">The sequence shown here is derived from an EMBL/GenBank/DDBJ whole genome shotgun (WGS) entry which is preliminary data.</text>
</comment>
<evidence type="ECO:0000313" key="3">
    <source>
        <dbReference type="Proteomes" id="UP000053937"/>
    </source>
</evidence>
<keyword evidence="3" id="KW-1185">Reference proteome</keyword>
<proteinExistence type="predicted"/>
<gene>
    <name evidence="2" type="ORF">ASB62_05785</name>
</gene>
<protein>
    <submittedName>
        <fullName evidence="2">NAD-dependent epimerase</fullName>
    </submittedName>
</protein>